<dbReference type="AlphaFoldDB" id="A0A923HI06"/>
<dbReference type="InterPro" id="IPR017871">
    <property type="entry name" value="ABC_transporter-like_CS"/>
</dbReference>
<evidence type="ECO:0000256" key="7">
    <source>
        <dbReference type="ARBA" id="ARBA00023136"/>
    </source>
</evidence>
<evidence type="ECO:0000256" key="6">
    <source>
        <dbReference type="ARBA" id="ARBA00022967"/>
    </source>
</evidence>
<dbReference type="InterPro" id="IPR027417">
    <property type="entry name" value="P-loop_NTPase"/>
</dbReference>
<comment type="caution">
    <text evidence="9">The sequence shown here is derived from an EMBL/GenBank/DDBJ whole genome shotgun (WGS) entry which is preliminary data.</text>
</comment>
<dbReference type="PANTHER" id="PTHR42781">
    <property type="entry name" value="SPERMIDINE/PUTRESCINE IMPORT ATP-BINDING PROTEIN POTA"/>
    <property type="match status" value="1"/>
</dbReference>
<evidence type="ECO:0000256" key="3">
    <source>
        <dbReference type="ARBA" id="ARBA00022519"/>
    </source>
</evidence>
<dbReference type="EMBL" id="JACOFV010000022">
    <property type="protein sequence ID" value="MBC3864099.1"/>
    <property type="molecule type" value="Genomic_DNA"/>
</dbReference>
<proteinExistence type="predicted"/>
<evidence type="ECO:0000256" key="1">
    <source>
        <dbReference type="ARBA" id="ARBA00022448"/>
    </source>
</evidence>
<keyword evidence="2" id="KW-1003">Cell membrane</keyword>
<evidence type="ECO:0000313" key="10">
    <source>
        <dbReference type="Proteomes" id="UP000634011"/>
    </source>
</evidence>
<dbReference type="GO" id="GO:0016887">
    <property type="term" value="F:ATP hydrolysis activity"/>
    <property type="evidence" value="ECO:0007669"/>
    <property type="project" value="InterPro"/>
</dbReference>
<evidence type="ECO:0000259" key="8">
    <source>
        <dbReference type="PROSITE" id="PS50893"/>
    </source>
</evidence>
<reference evidence="9" key="1">
    <citation type="submission" date="2020-08" db="EMBL/GenBank/DDBJ databases">
        <title>Novel species isolated from subtropical streams in China.</title>
        <authorList>
            <person name="Lu H."/>
        </authorList>
    </citation>
    <scope>NUCLEOTIDE SEQUENCE</scope>
    <source>
        <strain evidence="9">KACC 12607</strain>
    </source>
</reference>
<feature type="domain" description="ABC transporter" evidence="8">
    <location>
        <begin position="2"/>
        <end position="241"/>
    </location>
</feature>
<dbReference type="SMART" id="SM00382">
    <property type="entry name" value="AAA"/>
    <property type="match status" value="1"/>
</dbReference>
<keyword evidence="10" id="KW-1185">Reference proteome</keyword>
<keyword evidence="6" id="KW-1278">Translocase</keyword>
<dbReference type="Proteomes" id="UP000634011">
    <property type="component" value="Unassembled WGS sequence"/>
</dbReference>
<dbReference type="InterPro" id="IPR003439">
    <property type="entry name" value="ABC_transporter-like_ATP-bd"/>
</dbReference>
<protein>
    <submittedName>
        <fullName evidence="9">ABC transporter ATP-binding protein</fullName>
    </submittedName>
</protein>
<gene>
    <name evidence="9" type="ORF">H8K32_18480</name>
</gene>
<organism evidence="9 10">
    <name type="scientific">Undibacterium jejuense</name>
    <dbReference type="NCBI Taxonomy" id="1344949"/>
    <lineage>
        <taxon>Bacteria</taxon>
        <taxon>Pseudomonadati</taxon>
        <taxon>Pseudomonadota</taxon>
        <taxon>Betaproteobacteria</taxon>
        <taxon>Burkholderiales</taxon>
        <taxon>Oxalobacteraceae</taxon>
        <taxon>Undibacterium</taxon>
    </lineage>
</organism>
<dbReference type="GO" id="GO:0005524">
    <property type="term" value="F:ATP binding"/>
    <property type="evidence" value="ECO:0007669"/>
    <property type="project" value="UniProtKB-KW"/>
</dbReference>
<keyword evidence="3" id="KW-0997">Cell inner membrane</keyword>
<keyword evidence="7" id="KW-0472">Membrane</keyword>
<dbReference type="InterPro" id="IPR003593">
    <property type="entry name" value="AAA+_ATPase"/>
</dbReference>
<dbReference type="Gene3D" id="3.40.50.300">
    <property type="entry name" value="P-loop containing nucleotide triphosphate hydrolases"/>
    <property type="match status" value="1"/>
</dbReference>
<keyword evidence="1" id="KW-0813">Transport</keyword>
<accession>A0A923HI06</accession>
<dbReference type="PROSITE" id="PS50893">
    <property type="entry name" value="ABC_TRANSPORTER_2"/>
    <property type="match status" value="1"/>
</dbReference>
<evidence type="ECO:0000256" key="4">
    <source>
        <dbReference type="ARBA" id="ARBA00022741"/>
    </source>
</evidence>
<keyword evidence="5 9" id="KW-0067">ATP-binding</keyword>
<keyword evidence="4" id="KW-0547">Nucleotide-binding</keyword>
<evidence type="ECO:0000313" key="9">
    <source>
        <dbReference type="EMBL" id="MBC3864099.1"/>
    </source>
</evidence>
<dbReference type="InterPro" id="IPR050093">
    <property type="entry name" value="ABC_SmlMolc_Importer"/>
</dbReference>
<evidence type="ECO:0000256" key="5">
    <source>
        <dbReference type="ARBA" id="ARBA00022840"/>
    </source>
</evidence>
<dbReference type="PANTHER" id="PTHR42781:SF1">
    <property type="entry name" value="THIAMINE IMPORT ATP-BINDING PROTEIN THIQ"/>
    <property type="match status" value="1"/>
</dbReference>
<dbReference type="Pfam" id="PF00005">
    <property type="entry name" value="ABC_tran"/>
    <property type="match status" value="1"/>
</dbReference>
<dbReference type="SUPFAM" id="SSF52540">
    <property type="entry name" value="P-loop containing nucleoside triphosphate hydrolases"/>
    <property type="match status" value="1"/>
</dbReference>
<sequence>MIRIECRKHLASATGGLQLNVQMHIERNAFVTLFGPSGAGKSTLLRMLAGLDHPDSGVIEVAGEVWFDSDKRIALPPQQRSLGLVFQDYALFPNLTVAENVAYALTKSQKHQLARLLELSGLSVLQDRLPANLSGGQKQRVALARALARVLSGAIDGKSPLLLLDEPLSALDVSLRVQLQDELLALHREFGLTTVMVSHDIAEVFKLSQQVFVIEVGAVIRSGSPSAVFLQQQLQGQLQLQAQVLAIRKEDVVFILSLLVGQNIVEIIAAQDEVENLRVGDTIAIEAKAFSPMIFS</sequence>
<dbReference type="PROSITE" id="PS00211">
    <property type="entry name" value="ABC_TRANSPORTER_1"/>
    <property type="match status" value="1"/>
</dbReference>
<name>A0A923HI06_9BURK</name>
<evidence type="ECO:0000256" key="2">
    <source>
        <dbReference type="ARBA" id="ARBA00022475"/>
    </source>
</evidence>
<dbReference type="RefSeq" id="WP_186914041.1">
    <property type="nucleotide sequence ID" value="NZ_JACOFV010000022.1"/>
</dbReference>